<name>A0A318KJJ8_9NEIS</name>
<evidence type="ECO:0008006" key="3">
    <source>
        <dbReference type="Google" id="ProtNLM"/>
    </source>
</evidence>
<dbReference type="Gene3D" id="3.40.50.1820">
    <property type="entry name" value="alpha/beta hydrolase"/>
    <property type="match status" value="1"/>
</dbReference>
<gene>
    <name evidence="1" type="ORF">DFR34_11340</name>
</gene>
<keyword evidence="2" id="KW-1185">Reference proteome</keyword>
<comment type="caution">
    <text evidence="1">The sequence shown here is derived from an EMBL/GenBank/DDBJ whole genome shotgun (WGS) entry which is preliminary data.</text>
</comment>
<dbReference type="InterPro" id="IPR029058">
    <property type="entry name" value="AB_hydrolase_fold"/>
</dbReference>
<dbReference type="SUPFAM" id="SSF53474">
    <property type="entry name" value="alpha/beta-Hydrolases"/>
    <property type="match status" value="1"/>
</dbReference>
<evidence type="ECO:0000313" key="2">
    <source>
        <dbReference type="Proteomes" id="UP000247555"/>
    </source>
</evidence>
<dbReference type="EMBL" id="QJKI01000013">
    <property type="protein sequence ID" value="PXX78031.1"/>
    <property type="molecule type" value="Genomic_DNA"/>
</dbReference>
<accession>A0A318KJJ8</accession>
<protein>
    <recommendedName>
        <fullName evidence="3">Alpha/beta hydrolase</fullName>
    </recommendedName>
</protein>
<dbReference type="Proteomes" id="UP000247555">
    <property type="component" value="Unassembled WGS sequence"/>
</dbReference>
<dbReference type="GO" id="GO:0016787">
    <property type="term" value="F:hydrolase activity"/>
    <property type="evidence" value="ECO:0007669"/>
    <property type="project" value="InterPro"/>
</dbReference>
<dbReference type="Pfam" id="PF06821">
    <property type="entry name" value="Ser_hydrolase"/>
    <property type="match status" value="1"/>
</dbReference>
<dbReference type="AlphaFoldDB" id="A0A318KJJ8"/>
<dbReference type="InterPro" id="IPR010662">
    <property type="entry name" value="RBBP9/YdeN"/>
</dbReference>
<proteinExistence type="predicted"/>
<organism evidence="1 2">
    <name type="scientific">Rivihabitans pingtungensis</name>
    <dbReference type="NCBI Taxonomy" id="1054498"/>
    <lineage>
        <taxon>Bacteria</taxon>
        <taxon>Pseudomonadati</taxon>
        <taxon>Pseudomonadota</taxon>
        <taxon>Betaproteobacteria</taxon>
        <taxon>Neisseriales</taxon>
        <taxon>Aquaspirillaceae</taxon>
        <taxon>Rivihabitans</taxon>
    </lineage>
</organism>
<dbReference type="RefSeq" id="WP_110391116.1">
    <property type="nucleotide sequence ID" value="NZ_QJKI01000013.1"/>
</dbReference>
<sequence>MTSPIFERYHVLVVPGWQNSGPEHWQSRWQDAHPAWQRLQQADWLTPSRADWVATLDAAVRAADRPVLLVAHSLGCATTAHWAAQHPDSAARVAAAWLVAPADTERADAPPAVAGFAPLPRAPLPFASQIIASDNDPYCAAARADALARQWGSALTVLHAAGHINTDAGFGPWPEGLAALADWLATLPLAQP</sequence>
<dbReference type="OrthoDB" id="9804993at2"/>
<evidence type="ECO:0000313" key="1">
    <source>
        <dbReference type="EMBL" id="PXX78031.1"/>
    </source>
</evidence>
<reference evidence="1 2" key="1">
    <citation type="submission" date="2018-05" db="EMBL/GenBank/DDBJ databases">
        <title>Genomic Encyclopedia of Type Strains, Phase IV (KMG-IV): sequencing the most valuable type-strain genomes for metagenomic binning, comparative biology and taxonomic classification.</title>
        <authorList>
            <person name="Goeker M."/>
        </authorList>
    </citation>
    <scope>NUCLEOTIDE SEQUENCE [LARGE SCALE GENOMIC DNA]</scope>
    <source>
        <strain evidence="1 2">DSM 29661</strain>
    </source>
</reference>